<dbReference type="AlphaFoldDB" id="A0A120N522"/>
<protein>
    <submittedName>
        <fullName evidence="1">Uncharacterized protein</fullName>
    </submittedName>
</protein>
<evidence type="ECO:0000313" key="2">
    <source>
        <dbReference type="Proteomes" id="UP000182498"/>
    </source>
</evidence>
<name>A0A120N522_9CORY</name>
<sequence length="96" mass="10556">MLLQSGAGGARTLIEKAVHNPVALISQAPVKALATITASGFGLTWLTLARFRGGLRLNIAHDIDQLLWQWNRRDSLMSADVDPNLTVTPQRLHQFL</sequence>
<proteinExistence type="predicted"/>
<gene>
    <name evidence="1" type="ORF">CVAR292_02972</name>
</gene>
<reference evidence="2" key="1">
    <citation type="submission" date="2015-11" db="EMBL/GenBank/DDBJ databases">
        <authorList>
            <person name="Dugat-Bony E."/>
        </authorList>
    </citation>
    <scope>NUCLEOTIDE SEQUENCE [LARGE SCALE GENOMIC DNA]</scope>
    <source>
        <strain evidence="2">Mu292</strain>
    </source>
</reference>
<dbReference type="Proteomes" id="UP000182498">
    <property type="component" value="Unassembled WGS sequence"/>
</dbReference>
<keyword evidence="2" id="KW-1185">Reference proteome</keyword>
<organism evidence="1 2">
    <name type="scientific">Corynebacterium variabile</name>
    <dbReference type="NCBI Taxonomy" id="1727"/>
    <lineage>
        <taxon>Bacteria</taxon>
        <taxon>Bacillati</taxon>
        <taxon>Actinomycetota</taxon>
        <taxon>Actinomycetes</taxon>
        <taxon>Mycobacteriales</taxon>
        <taxon>Corynebacteriaceae</taxon>
        <taxon>Corynebacterium</taxon>
    </lineage>
</organism>
<evidence type="ECO:0000313" key="1">
    <source>
        <dbReference type="EMBL" id="CUU67605.1"/>
    </source>
</evidence>
<dbReference type="EMBL" id="FAUH01000046">
    <property type="protein sequence ID" value="CUU67605.1"/>
    <property type="molecule type" value="Genomic_DNA"/>
</dbReference>
<accession>A0A120N522</accession>